<evidence type="ECO:0000313" key="2">
    <source>
        <dbReference type="EMBL" id="RCJ17494.1"/>
    </source>
</evidence>
<comment type="caution">
    <text evidence="2">The sequence shown here is derived from an EMBL/GenBank/DDBJ whole genome shotgun (WGS) entry which is preliminary data.</text>
</comment>
<gene>
    <name evidence="2" type="ORF">A6770_33925</name>
</gene>
<name>A0A367Q2F2_9NOSO</name>
<proteinExistence type="predicted"/>
<dbReference type="EMBL" id="LXQD01000356">
    <property type="protein sequence ID" value="RCJ17494.1"/>
    <property type="molecule type" value="Genomic_DNA"/>
</dbReference>
<feature type="compositionally biased region" description="Polar residues" evidence="1">
    <location>
        <begin position="47"/>
        <end position="70"/>
    </location>
</feature>
<feature type="region of interest" description="Disordered" evidence="1">
    <location>
        <begin position="1"/>
        <end position="155"/>
    </location>
</feature>
<protein>
    <submittedName>
        <fullName evidence="2">Uncharacterized protein</fullName>
    </submittedName>
</protein>
<dbReference type="AlphaFoldDB" id="A0A367Q2F2"/>
<sequence>MTKRRARLNDDNDPLSSTDKVLAGFEQISKSTSQQDKLPTSKEADKSTSQQDELSGSQEAGKSTSQQDELPTSKEADKSTSQQDELPTSKEADKSTSQQDELSGSQEAGKLTSQPDELPTSRKSGKSTSQQSKSEHTFDAATSQPDNTPIIQPNSNSTIQKANLLTSQQVNVEKISLRKSTFQISEDVLHQLDKLHLTLQLELGKANAPYKEVIVEEAIVQLLESFNSSRTSLINVLMSRQKSRDKL</sequence>
<feature type="compositionally biased region" description="Polar residues" evidence="1">
    <location>
        <begin position="28"/>
        <end position="38"/>
    </location>
</feature>
<accession>A0A367Q2F2</accession>
<reference evidence="2" key="1">
    <citation type="submission" date="2016-04" db="EMBL/GenBank/DDBJ databases">
        <authorList>
            <person name="Tabuchi Yagui T.R."/>
        </authorList>
    </citation>
    <scope>NUCLEOTIDE SEQUENCE [LARGE SCALE GENOMIC DNA]</scope>
    <source>
        <strain evidence="2">NIES-26</strain>
    </source>
</reference>
<evidence type="ECO:0000256" key="1">
    <source>
        <dbReference type="SAM" id="MobiDB-lite"/>
    </source>
</evidence>
<dbReference type="Proteomes" id="UP000252107">
    <property type="component" value="Unassembled WGS sequence"/>
</dbReference>
<feature type="compositionally biased region" description="Polar residues" evidence="1">
    <location>
        <begin position="140"/>
        <end position="155"/>
    </location>
</feature>
<feature type="compositionally biased region" description="Polar residues" evidence="1">
    <location>
        <begin position="95"/>
        <end position="115"/>
    </location>
</feature>
<organism evidence="2 3">
    <name type="scientific">Nostoc minutum NIES-26</name>
    <dbReference type="NCBI Taxonomy" id="1844469"/>
    <lineage>
        <taxon>Bacteria</taxon>
        <taxon>Bacillati</taxon>
        <taxon>Cyanobacteriota</taxon>
        <taxon>Cyanophyceae</taxon>
        <taxon>Nostocales</taxon>
        <taxon>Nostocaceae</taxon>
        <taxon>Nostoc</taxon>
    </lineage>
</organism>
<keyword evidence="3" id="KW-1185">Reference proteome</keyword>
<evidence type="ECO:0000313" key="3">
    <source>
        <dbReference type="Proteomes" id="UP000252107"/>
    </source>
</evidence>